<dbReference type="OrthoDB" id="2011418at2759"/>
<organism evidence="2 3">
    <name type="scientific">Carnegiea gigantea</name>
    <dbReference type="NCBI Taxonomy" id="171969"/>
    <lineage>
        <taxon>Eukaryota</taxon>
        <taxon>Viridiplantae</taxon>
        <taxon>Streptophyta</taxon>
        <taxon>Embryophyta</taxon>
        <taxon>Tracheophyta</taxon>
        <taxon>Spermatophyta</taxon>
        <taxon>Magnoliopsida</taxon>
        <taxon>eudicotyledons</taxon>
        <taxon>Gunneridae</taxon>
        <taxon>Pentapetalae</taxon>
        <taxon>Caryophyllales</taxon>
        <taxon>Cactineae</taxon>
        <taxon>Cactaceae</taxon>
        <taxon>Cactoideae</taxon>
        <taxon>Echinocereeae</taxon>
        <taxon>Carnegiea</taxon>
    </lineage>
</organism>
<dbReference type="AlphaFoldDB" id="A0A9Q1JU47"/>
<evidence type="ECO:0000256" key="1">
    <source>
        <dbReference type="SAM" id="MobiDB-lite"/>
    </source>
</evidence>
<protein>
    <submittedName>
        <fullName evidence="2">Uncharacterized protein</fullName>
    </submittedName>
</protein>
<dbReference type="EMBL" id="JAKOGI010000722">
    <property type="protein sequence ID" value="KAJ8431089.1"/>
    <property type="molecule type" value="Genomic_DNA"/>
</dbReference>
<evidence type="ECO:0000313" key="3">
    <source>
        <dbReference type="Proteomes" id="UP001153076"/>
    </source>
</evidence>
<dbReference type="Proteomes" id="UP001153076">
    <property type="component" value="Unassembled WGS sequence"/>
</dbReference>
<reference evidence="2" key="1">
    <citation type="submission" date="2022-04" db="EMBL/GenBank/DDBJ databases">
        <title>Carnegiea gigantea Genome sequencing and assembly v2.</title>
        <authorList>
            <person name="Copetti D."/>
            <person name="Sanderson M.J."/>
            <person name="Burquez A."/>
            <person name="Wojciechowski M.F."/>
        </authorList>
    </citation>
    <scope>NUCLEOTIDE SEQUENCE</scope>
    <source>
        <strain evidence="2">SGP5-SGP5p</strain>
        <tissue evidence="2">Aerial part</tissue>
    </source>
</reference>
<keyword evidence="3" id="KW-1185">Reference proteome</keyword>
<name>A0A9Q1JU47_9CARY</name>
<sequence>MEAANSMRPLPAFDYVTTTSYEPSHRHAPTRSHCRSDTVREAAHPDKGRRSRGKNRDRSVGVDALQSVKSTTSSMSYAPINDIQLGLRNSSKYQSPETRGPTLYLPHNGPLVVEMKVASAIIRRILIDTRRLVDIITWDCLKKLKHIRREIARLEHPILGFGGQECHSGWLTLHKVKAVTASYLFQLQFEADDGSITTSASGR</sequence>
<feature type="compositionally biased region" description="Basic and acidic residues" evidence="1">
    <location>
        <begin position="34"/>
        <end position="60"/>
    </location>
</feature>
<comment type="caution">
    <text evidence="2">The sequence shown here is derived from an EMBL/GenBank/DDBJ whole genome shotgun (WGS) entry which is preliminary data.</text>
</comment>
<gene>
    <name evidence="2" type="ORF">Cgig2_016074</name>
</gene>
<accession>A0A9Q1JU47</accession>
<proteinExistence type="predicted"/>
<feature type="region of interest" description="Disordered" evidence="1">
    <location>
        <begin position="20"/>
        <end position="65"/>
    </location>
</feature>
<evidence type="ECO:0000313" key="2">
    <source>
        <dbReference type="EMBL" id="KAJ8431089.1"/>
    </source>
</evidence>